<dbReference type="AlphaFoldDB" id="A0AAW1GYW9"/>
<dbReference type="EMBL" id="JBDFQZ010000013">
    <property type="protein sequence ID" value="KAK9667707.1"/>
    <property type="molecule type" value="Genomic_DNA"/>
</dbReference>
<sequence length="99" mass="10902">MPKLNPKGQETIHPPVLGARRLVGQKPLSKINHMFMASKKFSECHVVRSVVVTGYTRPYSQGSLPSSITLIARKPSIESIIKKTEVSNTLLISITVVHP</sequence>
<comment type="caution">
    <text evidence="1">The sequence shown here is derived from an EMBL/GenBank/DDBJ whole genome shotgun (WGS) entry which is preliminary data.</text>
</comment>
<gene>
    <name evidence="1" type="ORF">RND81_13G005800</name>
</gene>
<dbReference type="Proteomes" id="UP001443914">
    <property type="component" value="Unassembled WGS sequence"/>
</dbReference>
<accession>A0AAW1GYW9</accession>
<evidence type="ECO:0000313" key="2">
    <source>
        <dbReference type="Proteomes" id="UP001443914"/>
    </source>
</evidence>
<protein>
    <submittedName>
        <fullName evidence="1">Uncharacterized protein</fullName>
    </submittedName>
</protein>
<keyword evidence="2" id="KW-1185">Reference proteome</keyword>
<reference evidence="1" key="1">
    <citation type="submission" date="2024-03" db="EMBL/GenBank/DDBJ databases">
        <title>WGS assembly of Saponaria officinalis var. Norfolk2.</title>
        <authorList>
            <person name="Jenkins J."/>
            <person name="Shu S."/>
            <person name="Grimwood J."/>
            <person name="Barry K."/>
            <person name="Goodstein D."/>
            <person name="Schmutz J."/>
            <person name="Leebens-Mack J."/>
            <person name="Osbourn A."/>
        </authorList>
    </citation>
    <scope>NUCLEOTIDE SEQUENCE [LARGE SCALE GENOMIC DNA]</scope>
    <source>
        <strain evidence="1">JIC</strain>
    </source>
</reference>
<proteinExistence type="predicted"/>
<organism evidence="1 2">
    <name type="scientific">Saponaria officinalis</name>
    <name type="common">Common soapwort</name>
    <name type="synonym">Lychnis saponaria</name>
    <dbReference type="NCBI Taxonomy" id="3572"/>
    <lineage>
        <taxon>Eukaryota</taxon>
        <taxon>Viridiplantae</taxon>
        <taxon>Streptophyta</taxon>
        <taxon>Embryophyta</taxon>
        <taxon>Tracheophyta</taxon>
        <taxon>Spermatophyta</taxon>
        <taxon>Magnoliopsida</taxon>
        <taxon>eudicotyledons</taxon>
        <taxon>Gunneridae</taxon>
        <taxon>Pentapetalae</taxon>
        <taxon>Caryophyllales</taxon>
        <taxon>Caryophyllaceae</taxon>
        <taxon>Caryophylleae</taxon>
        <taxon>Saponaria</taxon>
    </lineage>
</organism>
<evidence type="ECO:0000313" key="1">
    <source>
        <dbReference type="EMBL" id="KAK9667707.1"/>
    </source>
</evidence>
<name>A0AAW1GYW9_SAPOF</name>